<dbReference type="EMBL" id="CVQI01035227">
    <property type="protein sequence ID" value="CRK46037.1"/>
    <property type="molecule type" value="Genomic_DNA"/>
</dbReference>
<sequence>MEAKHEFENEKSINPYFAKFVEEIERRKESRKLELNGYLTKPTTRLARYPLLLEAVLKHSEESNSDKEDLPKVLTVIRDLLSRVNRESGKAENRFHLKRLHEQLRFRPNERVELRLTEEGREIVFKSQLRKTPHDSS</sequence>
<dbReference type="PANTHER" id="PTHR46572:SF2">
    <property type="entry name" value="RHO1 GDP-GTP EXCHANGE PROTEIN 1-RELATED"/>
    <property type="match status" value="1"/>
</dbReference>
<dbReference type="InterPro" id="IPR052233">
    <property type="entry name" value="Rho-type_GEFs"/>
</dbReference>
<dbReference type="GO" id="GO:0005085">
    <property type="term" value="F:guanyl-nucleotide exchange factor activity"/>
    <property type="evidence" value="ECO:0007669"/>
    <property type="project" value="InterPro"/>
</dbReference>
<dbReference type="InterPro" id="IPR035899">
    <property type="entry name" value="DBL_dom_sf"/>
</dbReference>
<protein>
    <recommendedName>
        <fullName evidence="1">DH domain-containing protein</fullName>
    </recommendedName>
</protein>
<dbReference type="PROSITE" id="PS50010">
    <property type="entry name" value="DH_2"/>
    <property type="match status" value="1"/>
</dbReference>
<dbReference type="Pfam" id="PF00621">
    <property type="entry name" value="RhoGEF"/>
    <property type="match status" value="1"/>
</dbReference>
<name>A0A0G4NHR6_VERLO</name>
<evidence type="ECO:0000313" key="3">
    <source>
        <dbReference type="EMBL" id="CRK46037.1"/>
    </source>
</evidence>
<dbReference type="Proteomes" id="UP000045706">
    <property type="component" value="Unassembled WGS sequence"/>
</dbReference>
<organism evidence="3 5">
    <name type="scientific">Verticillium longisporum</name>
    <name type="common">Verticillium dahliae var. longisporum</name>
    <dbReference type="NCBI Taxonomy" id="100787"/>
    <lineage>
        <taxon>Eukaryota</taxon>
        <taxon>Fungi</taxon>
        <taxon>Dikarya</taxon>
        <taxon>Ascomycota</taxon>
        <taxon>Pezizomycotina</taxon>
        <taxon>Sordariomycetes</taxon>
        <taxon>Hypocreomycetidae</taxon>
        <taxon>Glomerellales</taxon>
        <taxon>Plectosphaerellaceae</taxon>
        <taxon>Verticillium</taxon>
    </lineage>
</organism>
<dbReference type="EMBL" id="CVQH01011492">
    <property type="protein sequence ID" value="CRK20323.1"/>
    <property type="molecule type" value="Genomic_DNA"/>
</dbReference>
<dbReference type="SUPFAM" id="SSF48065">
    <property type="entry name" value="DBL homology domain (DH-domain)"/>
    <property type="match status" value="1"/>
</dbReference>
<dbReference type="Gene3D" id="1.20.900.10">
    <property type="entry name" value="Dbl homology (DH) domain"/>
    <property type="match status" value="1"/>
</dbReference>
<evidence type="ECO:0000313" key="2">
    <source>
        <dbReference type="EMBL" id="CRK20323.1"/>
    </source>
</evidence>
<feature type="non-terminal residue" evidence="3">
    <location>
        <position position="137"/>
    </location>
</feature>
<feature type="domain" description="DH" evidence="1">
    <location>
        <begin position="1"/>
        <end position="87"/>
    </location>
</feature>
<dbReference type="AlphaFoldDB" id="A0A0G4NHR6"/>
<evidence type="ECO:0000313" key="5">
    <source>
        <dbReference type="Proteomes" id="UP000045706"/>
    </source>
</evidence>
<accession>A0A0G4NHR6</accession>
<dbReference type="InterPro" id="IPR000219">
    <property type="entry name" value="DH_dom"/>
</dbReference>
<dbReference type="Proteomes" id="UP000044602">
    <property type="component" value="Unassembled WGS sequence"/>
</dbReference>
<keyword evidence="4" id="KW-1185">Reference proteome</keyword>
<gene>
    <name evidence="2" type="ORF">BN1708_017799</name>
    <name evidence="3" type="ORF">BN1723_019877</name>
</gene>
<dbReference type="PANTHER" id="PTHR46572">
    <property type="entry name" value="RHO1 GDP-GTP EXCHANGE PROTEIN 1-RELATED"/>
    <property type="match status" value="1"/>
</dbReference>
<reference evidence="4 5" key="1">
    <citation type="submission" date="2015-05" db="EMBL/GenBank/DDBJ databases">
        <authorList>
            <person name="Fogelqvist Johan"/>
        </authorList>
    </citation>
    <scope>NUCLEOTIDE SEQUENCE [LARGE SCALE GENOMIC DNA]</scope>
    <source>
        <strain evidence="2">VL1</strain>
        <strain evidence="3">VL2</strain>
    </source>
</reference>
<proteinExistence type="predicted"/>
<dbReference type="STRING" id="100787.A0A0G4NHR6"/>
<evidence type="ECO:0000259" key="1">
    <source>
        <dbReference type="PROSITE" id="PS50010"/>
    </source>
</evidence>
<evidence type="ECO:0000313" key="4">
    <source>
        <dbReference type="Proteomes" id="UP000044602"/>
    </source>
</evidence>